<gene>
    <name evidence="2" type="primary">ORF221705</name>
</gene>
<dbReference type="InterPro" id="IPR008977">
    <property type="entry name" value="PHM/PNGase_F_dom_sf"/>
</dbReference>
<accession>A0A0B7C353</accession>
<name>A0A0B7C353_9EUPU</name>
<dbReference type="GO" id="GO:0005507">
    <property type="term" value="F:copper ion binding"/>
    <property type="evidence" value="ECO:0007669"/>
    <property type="project" value="InterPro"/>
</dbReference>
<dbReference type="InterPro" id="IPR036939">
    <property type="entry name" value="Cu2_ascorb_mOase_N_sf"/>
</dbReference>
<dbReference type="GO" id="GO:0016715">
    <property type="term" value="F:oxidoreductase activity, acting on paired donors, with incorporation or reduction of molecular oxygen, reduced ascorbate as one donor, and incorporation of one atom of oxygen"/>
    <property type="evidence" value="ECO:0007669"/>
    <property type="project" value="InterPro"/>
</dbReference>
<reference evidence="2" key="1">
    <citation type="submission" date="2014-12" db="EMBL/GenBank/DDBJ databases">
        <title>Insight into the proteome of Arion vulgaris.</title>
        <authorList>
            <person name="Aradska J."/>
            <person name="Bulat T."/>
            <person name="Smidak R."/>
            <person name="Sarate P."/>
            <person name="Gangsoo J."/>
            <person name="Sialana F."/>
            <person name="Bilban M."/>
            <person name="Lubec G."/>
        </authorList>
    </citation>
    <scope>NUCLEOTIDE SEQUENCE</scope>
    <source>
        <tissue evidence="2">Skin</tissue>
    </source>
</reference>
<proteinExistence type="predicted"/>
<dbReference type="InterPro" id="IPR000323">
    <property type="entry name" value="Cu2_ascorb_mOase_N"/>
</dbReference>
<evidence type="ECO:0000259" key="1">
    <source>
        <dbReference type="Pfam" id="PF01082"/>
    </source>
</evidence>
<protein>
    <recommendedName>
        <fullName evidence="1">Copper type II ascorbate-dependent monooxygenase N-terminal domain-containing protein</fullName>
    </recommendedName>
</protein>
<feature type="non-terminal residue" evidence="2">
    <location>
        <position position="1"/>
    </location>
</feature>
<feature type="domain" description="Copper type II ascorbate-dependent monooxygenase N-terminal" evidence="1">
    <location>
        <begin position="21"/>
        <end position="76"/>
    </location>
</feature>
<sequence length="83" mass="9119">DGFECAALSDPSIRNFTARLTPTAQIPPQITTYQCQLYDLYALGVPRDQDFHMVAVTPVIDNTNVVHHIVLFGCTDNTVVPDG</sequence>
<evidence type="ECO:0000313" key="2">
    <source>
        <dbReference type="EMBL" id="CEK99612.1"/>
    </source>
</evidence>
<organism evidence="2">
    <name type="scientific">Arion vulgaris</name>
    <dbReference type="NCBI Taxonomy" id="1028688"/>
    <lineage>
        <taxon>Eukaryota</taxon>
        <taxon>Metazoa</taxon>
        <taxon>Spiralia</taxon>
        <taxon>Lophotrochozoa</taxon>
        <taxon>Mollusca</taxon>
        <taxon>Gastropoda</taxon>
        <taxon>Heterobranchia</taxon>
        <taxon>Euthyneura</taxon>
        <taxon>Panpulmonata</taxon>
        <taxon>Eupulmonata</taxon>
        <taxon>Stylommatophora</taxon>
        <taxon>Helicina</taxon>
        <taxon>Arionoidea</taxon>
        <taxon>Arionidae</taxon>
        <taxon>Arion</taxon>
    </lineage>
</organism>
<dbReference type="AlphaFoldDB" id="A0A0B7C353"/>
<dbReference type="SUPFAM" id="SSF49742">
    <property type="entry name" value="PHM/PNGase F"/>
    <property type="match status" value="1"/>
</dbReference>
<feature type="non-terminal residue" evidence="2">
    <location>
        <position position="83"/>
    </location>
</feature>
<dbReference type="EMBL" id="HACG01052741">
    <property type="protein sequence ID" value="CEK99612.1"/>
    <property type="molecule type" value="Transcribed_RNA"/>
</dbReference>
<dbReference type="Pfam" id="PF01082">
    <property type="entry name" value="Cu2_monooxygen"/>
    <property type="match status" value="1"/>
</dbReference>
<dbReference type="Gene3D" id="2.60.120.310">
    <property type="entry name" value="Copper type II, ascorbate-dependent monooxygenase, N-terminal domain"/>
    <property type="match status" value="1"/>
</dbReference>